<dbReference type="EMBL" id="CP068393">
    <property type="protein sequence ID" value="QUC67527.1"/>
    <property type="molecule type" value="Genomic_DNA"/>
</dbReference>
<gene>
    <name evidence="1" type="ORF">JYE49_02160</name>
</gene>
<protein>
    <submittedName>
        <fullName evidence="1">ABC transporter ATP-binding protein</fullName>
    </submittedName>
</protein>
<sequence>MIELEHVTKLYGSIPGLRDVSLHVPKGQTVGLLGRNGAGKTTALNLMTGYFPPTEGKVRVGGKDMLADSRACKRMIGYLPEKPPLYDEMTVEEYLAFVSELREVTRKANREHVNEIIELCSLKEVRERVIGHLSKGYRQRVGIAQALCGAPDVLILDEPTVGLDPRQTVEMRELIRKLGKDHTVVFSSHILTEVQQLCSRVIILNEGRMVQSIDLTEKPADTLRLRVRAAGRKEALLGALKGLQCVLQAEGVNSPEAGTAEFLLTCKTADEQGRATDQIFRLLAGLNAPIRMMTEEVDSLEEIFLRNT</sequence>
<accession>A0AC61MX85</accession>
<name>A0AC61MX85_9FIRM</name>
<keyword evidence="1" id="KW-0547">Nucleotide-binding</keyword>
<organism evidence="1 2">
    <name type="scientific">Aristaeella hokkaidonensis</name>
    <dbReference type="NCBI Taxonomy" id="3046382"/>
    <lineage>
        <taxon>Bacteria</taxon>
        <taxon>Bacillati</taxon>
        <taxon>Bacillota</taxon>
        <taxon>Clostridia</taxon>
        <taxon>Eubacteriales</taxon>
        <taxon>Aristaeellaceae</taxon>
        <taxon>Aristaeella</taxon>
    </lineage>
</organism>
<evidence type="ECO:0000313" key="2">
    <source>
        <dbReference type="Proteomes" id="UP000682782"/>
    </source>
</evidence>
<reference evidence="1" key="1">
    <citation type="submission" date="2021-01" db="EMBL/GenBank/DDBJ databases">
        <title>Complete genome sequence of Clostridiales bacterium R-7.</title>
        <authorList>
            <person name="Mahoney-Kurpe S.C."/>
            <person name="Palevich N."/>
            <person name="Koike S."/>
            <person name="Moon C.D."/>
            <person name="Attwood G.T."/>
        </authorList>
    </citation>
    <scope>NUCLEOTIDE SEQUENCE</scope>
    <source>
        <strain evidence="1">R-7</strain>
    </source>
</reference>
<evidence type="ECO:0000313" key="1">
    <source>
        <dbReference type="EMBL" id="QUC67527.1"/>
    </source>
</evidence>
<proteinExistence type="predicted"/>
<dbReference type="Proteomes" id="UP000682782">
    <property type="component" value="Chromosome"/>
</dbReference>
<keyword evidence="2" id="KW-1185">Reference proteome</keyword>
<keyword evidence="1" id="KW-0067">ATP-binding</keyword>